<dbReference type="AlphaFoldDB" id="A0AAW5MWW1"/>
<dbReference type="Pfam" id="PF25148">
    <property type="entry name" value="DUF7824"/>
    <property type="match status" value="1"/>
</dbReference>
<accession>A0AAW5MWW1</accession>
<feature type="non-terminal residue" evidence="2">
    <location>
        <position position="97"/>
    </location>
</feature>
<reference evidence="2" key="1">
    <citation type="submission" date="2022-07" db="EMBL/GenBank/DDBJ databases">
        <title>Diversity of ethanolamine utilization by human commensal Escherichia coli.</title>
        <authorList>
            <person name="Jubelin G."/>
        </authorList>
    </citation>
    <scope>NUCLEOTIDE SEQUENCE</scope>
    <source>
        <strain evidence="2">S1</strain>
    </source>
</reference>
<proteinExistence type="predicted"/>
<dbReference type="Proteomes" id="UP001206878">
    <property type="component" value="Unassembled WGS sequence"/>
</dbReference>
<gene>
    <name evidence="2" type="ORF">NVV43_25065</name>
</gene>
<protein>
    <submittedName>
        <fullName evidence="2">DUF6493 family protein</fullName>
    </submittedName>
</protein>
<sequence length="97" mass="11687">LDSFSFDQLPAALLRFSEQINKYNIEQLKPAFANALKTLHTWSGTQGSFDKILSIFFIEFEYFIQTKYHNENIDRQCQKYHYIINHQDKYQKLIWGF</sequence>
<organism evidence="2 3">
    <name type="scientific">Escherichia marmotae</name>
    <dbReference type="NCBI Taxonomy" id="1499973"/>
    <lineage>
        <taxon>Bacteria</taxon>
        <taxon>Pseudomonadati</taxon>
        <taxon>Pseudomonadota</taxon>
        <taxon>Gammaproteobacteria</taxon>
        <taxon>Enterobacterales</taxon>
        <taxon>Enterobacteriaceae</taxon>
        <taxon>Escherichia</taxon>
    </lineage>
</organism>
<dbReference type="InterPro" id="IPR056726">
    <property type="entry name" value="DUF7824"/>
</dbReference>
<feature type="domain" description="DUF7824" evidence="1">
    <location>
        <begin position="4"/>
        <end position="78"/>
    </location>
</feature>
<feature type="non-terminal residue" evidence="2">
    <location>
        <position position="1"/>
    </location>
</feature>
<name>A0AAW5MWW1_9ESCH</name>
<comment type="caution">
    <text evidence="2">The sequence shown here is derived from an EMBL/GenBank/DDBJ whole genome shotgun (WGS) entry which is preliminary data.</text>
</comment>
<evidence type="ECO:0000313" key="3">
    <source>
        <dbReference type="Proteomes" id="UP001206878"/>
    </source>
</evidence>
<evidence type="ECO:0000313" key="2">
    <source>
        <dbReference type="EMBL" id="MCR6678783.1"/>
    </source>
</evidence>
<evidence type="ECO:0000259" key="1">
    <source>
        <dbReference type="Pfam" id="PF25148"/>
    </source>
</evidence>
<dbReference type="EMBL" id="JANPXH010000426">
    <property type="protein sequence ID" value="MCR6678783.1"/>
    <property type="molecule type" value="Genomic_DNA"/>
</dbReference>